<dbReference type="EMBL" id="MN739945">
    <property type="protein sequence ID" value="QHT79092.1"/>
    <property type="molecule type" value="Genomic_DNA"/>
</dbReference>
<feature type="transmembrane region" description="Helical" evidence="1">
    <location>
        <begin position="12"/>
        <end position="29"/>
    </location>
</feature>
<evidence type="ECO:0000313" key="2">
    <source>
        <dbReference type="EMBL" id="QHT79092.1"/>
    </source>
</evidence>
<organism evidence="2">
    <name type="scientific">viral metagenome</name>
    <dbReference type="NCBI Taxonomy" id="1070528"/>
    <lineage>
        <taxon>unclassified sequences</taxon>
        <taxon>metagenomes</taxon>
        <taxon>organismal metagenomes</taxon>
    </lineage>
</organism>
<feature type="transmembrane region" description="Helical" evidence="1">
    <location>
        <begin position="41"/>
        <end position="62"/>
    </location>
</feature>
<keyword evidence="1" id="KW-1133">Transmembrane helix</keyword>
<name>A0A6C0HEN3_9ZZZZ</name>
<reference evidence="2" key="1">
    <citation type="journal article" date="2020" name="Nature">
        <title>Giant virus diversity and host interactions through global metagenomics.</title>
        <authorList>
            <person name="Schulz F."/>
            <person name="Roux S."/>
            <person name="Paez-Espino D."/>
            <person name="Jungbluth S."/>
            <person name="Walsh D.A."/>
            <person name="Denef V.J."/>
            <person name="McMahon K.D."/>
            <person name="Konstantinidis K.T."/>
            <person name="Eloe-Fadrosh E.A."/>
            <person name="Kyrpides N.C."/>
            <person name="Woyke T."/>
        </authorList>
    </citation>
    <scope>NUCLEOTIDE SEQUENCE</scope>
    <source>
        <strain evidence="2">GVMAG-M-3300023179-97</strain>
    </source>
</reference>
<dbReference type="AlphaFoldDB" id="A0A6C0HEN3"/>
<keyword evidence="1" id="KW-0472">Membrane</keyword>
<proteinExistence type="predicted"/>
<protein>
    <submittedName>
        <fullName evidence="2">Uncharacterized protein</fullName>
    </submittedName>
</protein>
<keyword evidence="1" id="KW-0812">Transmembrane</keyword>
<accession>A0A6C0HEN3</accession>
<evidence type="ECO:0000256" key="1">
    <source>
        <dbReference type="SAM" id="Phobius"/>
    </source>
</evidence>
<sequence length="83" mass="8552">MQGSVADFVNRALKYLLEGLAVAIAAIYIPKRSLPLDEIAALALVAAAVFALLDVLAPSVGVTARQGAGFGLGANLVGFPMRR</sequence>